<evidence type="ECO:0000313" key="1">
    <source>
        <dbReference type="EMBL" id="CAJ0581322.1"/>
    </source>
</evidence>
<gene>
    <name evidence="1" type="ORF">MSPICULIGERA_LOCUS19486</name>
</gene>
<feature type="non-terminal residue" evidence="1">
    <location>
        <position position="251"/>
    </location>
</feature>
<keyword evidence="2" id="KW-1185">Reference proteome</keyword>
<accession>A0AA36D7Q6</accession>
<evidence type="ECO:0000313" key="2">
    <source>
        <dbReference type="Proteomes" id="UP001177023"/>
    </source>
</evidence>
<sequence>MSLSAATAMMGRCVVFWKTGSLALSGEEPNFFNAPIYRDALCVYQESTTVCHSEPLEELCPILQDERLRPHQPHHIRLLFGGLCILPAVSPANPEYCAVFEQIAHIPRISVGLGYRFNSCWVPALEVATLVLEAALVTYRPIGRKVRITTIGIENWLEHDQQPAEYRLTDALRDLLENSVSAEDQVAFYRRTKLLTGLLRPPGKAIIDKVEIVLAQNCEHGNVELRREKKSLDRYECLEKWPKEEETGISP</sequence>
<reference evidence="1" key="1">
    <citation type="submission" date="2023-06" db="EMBL/GenBank/DDBJ databases">
        <authorList>
            <person name="Delattre M."/>
        </authorList>
    </citation>
    <scope>NUCLEOTIDE SEQUENCE</scope>
    <source>
        <strain evidence="1">AF72</strain>
    </source>
</reference>
<dbReference type="Proteomes" id="UP001177023">
    <property type="component" value="Unassembled WGS sequence"/>
</dbReference>
<protein>
    <submittedName>
        <fullName evidence="1">Uncharacterized protein</fullName>
    </submittedName>
</protein>
<name>A0AA36D7Q6_9BILA</name>
<comment type="caution">
    <text evidence="1">The sequence shown here is derived from an EMBL/GenBank/DDBJ whole genome shotgun (WGS) entry which is preliminary data.</text>
</comment>
<dbReference type="EMBL" id="CATQJA010002663">
    <property type="protein sequence ID" value="CAJ0581322.1"/>
    <property type="molecule type" value="Genomic_DNA"/>
</dbReference>
<organism evidence="1 2">
    <name type="scientific">Mesorhabditis spiculigera</name>
    <dbReference type="NCBI Taxonomy" id="96644"/>
    <lineage>
        <taxon>Eukaryota</taxon>
        <taxon>Metazoa</taxon>
        <taxon>Ecdysozoa</taxon>
        <taxon>Nematoda</taxon>
        <taxon>Chromadorea</taxon>
        <taxon>Rhabditida</taxon>
        <taxon>Rhabditina</taxon>
        <taxon>Rhabditomorpha</taxon>
        <taxon>Rhabditoidea</taxon>
        <taxon>Rhabditidae</taxon>
        <taxon>Mesorhabditinae</taxon>
        <taxon>Mesorhabditis</taxon>
    </lineage>
</organism>
<dbReference type="AlphaFoldDB" id="A0AA36D7Q6"/>
<proteinExistence type="predicted"/>